<dbReference type="AlphaFoldDB" id="A0A2S0USE6"/>
<dbReference type="KEGG" id="geh:HYN69_19285"/>
<name>A0A2S0USE6_9RHOB</name>
<dbReference type="EMBL" id="CP028920">
    <property type="protein sequence ID" value="AWB50877.1"/>
    <property type="molecule type" value="Genomic_DNA"/>
</dbReference>
<keyword evidence="1" id="KW-0614">Plasmid</keyword>
<accession>A0A2S0USE6</accession>
<sequence length="118" mass="12487">MTTVLHVCTTCRAGQPLPDGQTAPGQTLFDTVAQSGLPDGVTLRAVECLSACDHGCAIALSKAGGWSYVYGRMTTDDVPEILRGAGLFAGSADGIVPWRDRPTIFRKQTLARIPPLET</sequence>
<reference evidence="1 3" key="1">
    <citation type="submission" date="2018-04" db="EMBL/GenBank/DDBJ databases">
        <title>Genome sequencing of Gemmobacter.</title>
        <authorList>
            <person name="Yi H."/>
            <person name="Baek M.-G."/>
        </authorList>
    </citation>
    <scope>NUCLEOTIDE SEQUENCE [LARGE SCALE GENOMIC DNA]</scope>
    <source>
        <strain evidence="1 3">HYN0069</strain>
        <plasmid evidence="3">Plasmid unnamed2</plasmid>
        <plasmid evidence="1 3">unnamed2</plasmid>
    </source>
</reference>
<dbReference type="InterPro" id="IPR036249">
    <property type="entry name" value="Thioredoxin-like_sf"/>
</dbReference>
<geneLocation type="plasmid" evidence="1 3">
    <name>unnamed2</name>
</geneLocation>
<dbReference type="Gene3D" id="3.40.30.10">
    <property type="entry name" value="Glutaredoxin"/>
    <property type="match status" value="1"/>
</dbReference>
<evidence type="ECO:0000313" key="1">
    <source>
        <dbReference type="EMBL" id="AWB50734.1"/>
    </source>
</evidence>
<dbReference type="RefSeq" id="WP_108437538.1">
    <property type="nucleotide sequence ID" value="NZ_CP028920.1"/>
</dbReference>
<evidence type="ECO:0000313" key="2">
    <source>
        <dbReference type="EMBL" id="AWB50877.1"/>
    </source>
</evidence>
<protein>
    <submittedName>
        <fullName evidence="1">Metal-binding protein</fullName>
    </submittedName>
</protein>
<gene>
    <name evidence="1" type="ORF">HYN69_19285</name>
    <name evidence="2" type="ORF">HYN69_20095</name>
</gene>
<dbReference type="OrthoDB" id="424426at2"/>
<organism evidence="1 3">
    <name type="scientific">Paragemmobacter aquarius</name>
    <dbReference type="NCBI Taxonomy" id="2169400"/>
    <lineage>
        <taxon>Bacteria</taxon>
        <taxon>Pseudomonadati</taxon>
        <taxon>Pseudomonadota</taxon>
        <taxon>Alphaproteobacteria</taxon>
        <taxon>Rhodobacterales</taxon>
        <taxon>Paracoccaceae</taxon>
        <taxon>Paragemmobacter</taxon>
    </lineage>
</organism>
<dbReference type="SUPFAM" id="SSF52833">
    <property type="entry name" value="Thioredoxin-like"/>
    <property type="match status" value="1"/>
</dbReference>
<dbReference type="Proteomes" id="UP000244496">
    <property type="component" value="Plasmid unnamed2"/>
</dbReference>
<dbReference type="CDD" id="cd02980">
    <property type="entry name" value="TRX_Fd_family"/>
    <property type="match status" value="1"/>
</dbReference>
<dbReference type="Pfam" id="PF07845">
    <property type="entry name" value="DUF1636"/>
    <property type="match status" value="1"/>
</dbReference>
<dbReference type="EMBL" id="CP028920">
    <property type="protein sequence ID" value="AWB50734.1"/>
    <property type="molecule type" value="Genomic_DNA"/>
</dbReference>
<proteinExistence type="predicted"/>
<dbReference type="InterPro" id="IPR012863">
    <property type="entry name" value="DUF1636"/>
</dbReference>
<evidence type="ECO:0000313" key="3">
    <source>
        <dbReference type="Proteomes" id="UP000244496"/>
    </source>
</evidence>
<dbReference type="KEGG" id="geh:HYN69_20095"/>
<keyword evidence="3" id="KW-1185">Reference proteome</keyword>